<dbReference type="GO" id="GO:0005739">
    <property type="term" value="C:mitochondrion"/>
    <property type="evidence" value="ECO:0007669"/>
    <property type="project" value="TreeGrafter"/>
</dbReference>
<evidence type="ECO:0000259" key="2">
    <source>
        <dbReference type="Pfam" id="PF12814"/>
    </source>
</evidence>
<dbReference type="Proteomes" id="UP000005446">
    <property type="component" value="Unassembled WGS sequence"/>
</dbReference>
<dbReference type="OrthoDB" id="2149224at2759"/>
<name>H0EXH7_GLAL7</name>
<feature type="region of interest" description="Disordered" evidence="1">
    <location>
        <begin position="375"/>
        <end position="489"/>
    </location>
</feature>
<feature type="region of interest" description="Disordered" evidence="1">
    <location>
        <begin position="43"/>
        <end position="83"/>
    </location>
</feature>
<dbReference type="GO" id="GO:0005938">
    <property type="term" value="C:cell cortex"/>
    <property type="evidence" value="ECO:0007669"/>
    <property type="project" value="InterPro"/>
</dbReference>
<dbReference type="PANTHER" id="PTHR28190:SF2">
    <property type="entry name" value="MIGRATION PROTEIN, PUTATIVE (AFU_ORTHOLOGUE AFUA_2G07730)-RELATED"/>
    <property type="match status" value="1"/>
</dbReference>
<feature type="compositionally biased region" description="Polar residues" evidence="1">
    <location>
        <begin position="757"/>
        <end position="801"/>
    </location>
</feature>
<dbReference type="EMBL" id="AGUE01000226">
    <property type="protein sequence ID" value="EHK96763.1"/>
    <property type="molecule type" value="Genomic_DNA"/>
</dbReference>
<dbReference type="InterPro" id="IPR053005">
    <property type="entry name" value="Nuclear_Pos-Cytoskel_Interact"/>
</dbReference>
<proteinExistence type="predicted"/>
<dbReference type="GO" id="GO:0000226">
    <property type="term" value="P:microtubule cytoskeleton organization"/>
    <property type="evidence" value="ECO:0007669"/>
    <property type="project" value="TreeGrafter"/>
</dbReference>
<dbReference type="InParanoid" id="H0EXH7"/>
<dbReference type="InterPro" id="IPR024774">
    <property type="entry name" value="PH_dom-Mcp5-type"/>
</dbReference>
<dbReference type="AlphaFoldDB" id="H0EXH7"/>
<protein>
    <submittedName>
        <fullName evidence="3">Putative Anucleate primary sterigmata protein A</fullName>
    </submittedName>
</protein>
<feature type="compositionally biased region" description="Low complexity" evidence="1">
    <location>
        <begin position="402"/>
        <end position="416"/>
    </location>
</feature>
<dbReference type="HOGENOM" id="CLU_320556_0_0_1"/>
<feature type="region of interest" description="Disordered" evidence="1">
    <location>
        <begin position="830"/>
        <end position="905"/>
    </location>
</feature>
<organism evidence="3 4">
    <name type="scientific">Glarea lozoyensis (strain ATCC 74030 / MF5533)</name>
    <dbReference type="NCBI Taxonomy" id="1104152"/>
    <lineage>
        <taxon>Eukaryota</taxon>
        <taxon>Fungi</taxon>
        <taxon>Dikarya</taxon>
        <taxon>Ascomycota</taxon>
        <taxon>Pezizomycotina</taxon>
        <taxon>Leotiomycetes</taxon>
        <taxon>Helotiales</taxon>
        <taxon>Helotiaceae</taxon>
        <taxon>Glarea</taxon>
    </lineage>
</organism>
<keyword evidence="4" id="KW-1185">Reference proteome</keyword>
<evidence type="ECO:0000256" key="1">
    <source>
        <dbReference type="SAM" id="MobiDB-lite"/>
    </source>
</evidence>
<comment type="caution">
    <text evidence="3">The sequence shown here is derived from an EMBL/GenBank/DDBJ whole genome shotgun (WGS) entry which is preliminary data.</text>
</comment>
<feature type="compositionally biased region" description="Polar residues" evidence="1">
    <location>
        <begin position="668"/>
        <end position="687"/>
    </location>
</feature>
<feature type="region of interest" description="Disordered" evidence="1">
    <location>
        <begin position="159"/>
        <end position="330"/>
    </location>
</feature>
<reference evidence="3 4" key="1">
    <citation type="journal article" date="2012" name="Eukaryot. Cell">
        <title>Genome sequence of the fungus Glarea lozoyensis: the first genome sequence of a species from the Helotiaceae family.</title>
        <authorList>
            <person name="Youssar L."/>
            <person name="Gruening B.A."/>
            <person name="Erxleben A."/>
            <person name="Guenther S."/>
            <person name="Huettel W."/>
        </authorList>
    </citation>
    <scope>NUCLEOTIDE SEQUENCE [LARGE SCALE GENOMIC DNA]</scope>
    <source>
        <strain evidence="4">ATCC 74030 / MF5533</strain>
    </source>
</reference>
<feature type="region of interest" description="Disordered" evidence="1">
    <location>
        <begin position="637"/>
        <end position="806"/>
    </location>
</feature>
<feature type="compositionally biased region" description="Acidic residues" evidence="1">
    <location>
        <begin position="258"/>
        <end position="272"/>
    </location>
</feature>
<dbReference type="GO" id="GO:0005543">
    <property type="term" value="F:phospholipid binding"/>
    <property type="evidence" value="ECO:0007669"/>
    <property type="project" value="InterPro"/>
</dbReference>
<accession>H0EXH7</accession>
<feature type="compositionally biased region" description="Basic residues" evidence="1">
    <location>
        <begin position="847"/>
        <end position="860"/>
    </location>
</feature>
<dbReference type="PANTHER" id="PTHR28190">
    <property type="entry name" value="NUCLEAR MIGRATION PROTEIN NUM1"/>
    <property type="match status" value="1"/>
</dbReference>
<evidence type="ECO:0000313" key="4">
    <source>
        <dbReference type="Proteomes" id="UP000005446"/>
    </source>
</evidence>
<feature type="compositionally biased region" description="Basic residues" evidence="1">
    <location>
        <begin position="428"/>
        <end position="441"/>
    </location>
</feature>
<feature type="domain" description="Pleckstrin homology" evidence="2">
    <location>
        <begin position="495"/>
        <end position="619"/>
    </location>
</feature>
<dbReference type="GO" id="GO:0032065">
    <property type="term" value="P:maintenance of protein location in cell cortex"/>
    <property type="evidence" value="ECO:0007669"/>
    <property type="project" value="InterPro"/>
</dbReference>
<feature type="compositionally biased region" description="Polar residues" evidence="1">
    <location>
        <begin position="286"/>
        <end position="299"/>
    </location>
</feature>
<feature type="compositionally biased region" description="Basic and acidic residues" evidence="1">
    <location>
        <begin position="883"/>
        <end position="893"/>
    </location>
</feature>
<dbReference type="GO" id="GO:0015631">
    <property type="term" value="F:tubulin binding"/>
    <property type="evidence" value="ECO:0007669"/>
    <property type="project" value="TreeGrafter"/>
</dbReference>
<gene>
    <name evidence="3" type="ORF">M7I_7513</name>
</gene>
<feature type="compositionally biased region" description="Polar residues" evidence="1">
    <location>
        <begin position="59"/>
        <end position="73"/>
    </location>
</feature>
<evidence type="ECO:0000313" key="3">
    <source>
        <dbReference type="EMBL" id="EHK96763.1"/>
    </source>
</evidence>
<sequence length="905" mass="99183">MAPVETVPIVEALPAIEMNGMAKMVKQVEPEIQHREWEIEANQRRKRVHANPPSLTIEPPSTNSMVSAASQTLEDPLSPPRTPVASNSGNDIYIYINSNGTSSPLTQKSTTPTTYISLLPQHFRDAACQVTMQSPIPTRSISVQTEEIRVDKRIKLLPPHLQPASISSKPPSPEPLEENKRFSPIPGNLPPRNPRRMMSSPRQSYEQEIPSSPPSFPKNETRDAYPGNNDDGPLTKEKGTIRRPHRVSSLFAGFENASSDDNEDFGDGDMSDSDYRTALSAPRPHGNTTRTNKRITSAPTPVPEDNELEEMPTSPLERNMSPLASPMSNDEYGSAEVIGVPQRASVKSIRQMDKPLTLVTTSKPNAMRRAALIQSGVAAHQGRSRSPSIPDVKEPPFPIPTRASSRRPPASASAPSDGNRSPTWGRGPGRHYRSNSIRKVRSAAALPRGGRAGRRHGSRSPPPMSPSTEAPESPKLPPMPNNDVTTPRYMRDTGSREWMFKYVRRRKSFGVAESNGMDGDGVNGVRHKRWVWLAPYERAVMWSSKQPTSGSALMGKTGRKLTIQSVLDVKDENPPPKGTPSIFNRSILILTPSRALKFTATSAERHYVWLNALSFLAHSSQAVPEIVQAANPIVQPVIPDFEPPRQGSRLRRNPIRDSIRVAKGKTASARSGPTSAHSNSQYAVTEQSIREQDSFTSSRHAPSADPPIVPRFIERGERGLGGPPLTHTRKRSNTGSRIPPPLSFRGFSGPASAGHAPTSSTAGMSVGTNGSSDIYNSQPPSSISGYTGVSGRSSVRTSDASNRPGAVVNNFFDAVGTMRMEAFISPMALSRFDDDPNEQDEMDMVGMHRRRSKERRRRSRNRDSYYSSKGRPSDDLYGGSKTAGEEDYGHFDPHTFGGHDPFRGF</sequence>
<dbReference type="Pfam" id="PF12814">
    <property type="entry name" value="Mcp5_PH"/>
    <property type="match status" value="1"/>
</dbReference>